<name>A0A9E5T532_9GAMM</name>
<accession>A0A9E5T532</accession>
<keyword evidence="2" id="KW-1185">Reference proteome</keyword>
<dbReference type="AlphaFoldDB" id="A0A9E5T532"/>
<reference evidence="1" key="1">
    <citation type="submission" date="2020-03" db="EMBL/GenBank/DDBJ databases">
        <authorList>
            <person name="Guo F."/>
        </authorList>
    </citation>
    <scope>NUCLEOTIDE SEQUENCE</scope>
    <source>
        <strain evidence="1">JCM 30134</strain>
    </source>
</reference>
<sequence length="68" mass="6916">EFLDEVSAIPEGDGTLLDNCLILAHSDCSIAQAHAVEGIPIMIAGNAGGKIRTGFHLAGNADPSVVSD</sequence>
<feature type="non-terminal residue" evidence="1">
    <location>
        <position position="1"/>
    </location>
</feature>
<evidence type="ECO:0000313" key="1">
    <source>
        <dbReference type="EMBL" id="NHO68552.1"/>
    </source>
</evidence>
<protein>
    <submittedName>
        <fullName evidence="1">Uncharacterized protein</fullName>
    </submittedName>
</protein>
<dbReference type="Proteomes" id="UP000787472">
    <property type="component" value="Unassembled WGS sequence"/>
</dbReference>
<organism evidence="1 2">
    <name type="scientific">Pseudomaricurvus hydrocarbonicus</name>
    <dbReference type="NCBI Taxonomy" id="1470433"/>
    <lineage>
        <taxon>Bacteria</taxon>
        <taxon>Pseudomonadati</taxon>
        <taxon>Pseudomonadota</taxon>
        <taxon>Gammaproteobacteria</taxon>
        <taxon>Cellvibrionales</taxon>
        <taxon>Cellvibrionaceae</taxon>
        <taxon>Pseudomaricurvus</taxon>
    </lineage>
</organism>
<evidence type="ECO:0000313" key="2">
    <source>
        <dbReference type="Proteomes" id="UP000787472"/>
    </source>
</evidence>
<proteinExistence type="predicted"/>
<dbReference type="EMBL" id="JAAONZ010000039">
    <property type="protein sequence ID" value="NHO68552.1"/>
    <property type="molecule type" value="Genomic_DNA"/>
</dbReference>
<gene>
    <name evidence="1" type="ORF">G8770_23615</name>
</gene>
<comment type="caution">
    <text evidence="1">The sequence shown here is derived from an EMBL/GenBank/DDBJ whole genome shotgun (WGS) entry which is preliminary data.</text>
</comment>